<evidence type="ECO:0000313" key="2">
    <source>
        <dbReference type="Proteomes" id="UP000191931"/>
    </source>
</evidence>
<reference evidence="1 2" key="1">
    <citation type="submission" date="2017-03" db="EMBL/GenBank/DDBJ databases">
        <authorList>
            <person name="Afonso C.L."/>
            <person name="Miller P.J."/>
            <person name="Scott M.A."/>
            <person name="Spackman E."/>
            <person name="Goraichik I."/>
            <person name="Dimitrov K.M."/>
            <person name="Suarez D.L."/>
            <person name="Swayne D.E."/>
        </authorList>
    </citation>
    <scope>NUCLEOTIDE SEQUENCE [LARGE SCALE GENOMIC DNA]</scope>
    <source>
        <strain evidence="1">PRJEB14757</strain>
    </source>
</reference>
<dbReference type="InterPro" id="IPR013398">
    <property type="entry name" value="CRISPR-assoc_prot_Csy2"/>
</dbReference>
<proteinExistence type="predicted"/>
<gene>
    <name evidence="1" type="ORF">MTBBW1_530022</name>
</gene>
<sequence length="312" mass="35619">MEDAILILRHIKVENANAVSGITWGFPAITNFMGFVHSISRTLSSELNLKLTGCGIVSHSHQIQSHQPKGWGDHVFALTRNPLNKNGTSPSFVEEGRMHMDISLIIPVVGDLYEAGDVTEICSRIRDIVLTKRLAGGSIWDVASIDLEEPPDDIKGMTIYIRKQMKQLIPGFVLVQRSQLLTEHSEEIRKKDPESDDLDAWMDFSALKFKAERKENNQTDDNEANWSYQMRPGKGWLVPIMMGYRAISDLYKAGEVARTRDTTTPFRFVEAVYSIGEWLSPHRLQNFEQMLWRYDAQPDSGWYLCKNNYNPQ</sequence>
<dbReference type="Proteomes" id="UP000191931">
    <property type="component" value="Unassembled WGS sequence"/>
</dbReference>
<dbReference type="STRING" id="1246637.MTBBW1_530022"/>
<dbReference type="AlphaFoldDB" id="A0A1W1HHP2"/>
<accession>A0A1W1HHP2</accession>
<dbReference type="Pfam" id="PF09614">
    <property type="entry name" value="Cas_Csy2"/>
    <property type="match status" value="1"/>
</dbReference>
<dbReference type="CDD" id="cd09736">
    <property type="entry name" value="Csy2_I-F"/>
    <property type="match status" value="1"/>
</dbReference>
<protein>
    <submittedName>
        <fullName evidence="1">CRISPR-associated protein, Csy2 family</fullName>
    </submittedName>
</protein>
<dbReference type="RefSeq" id="WP_080801365.1">
    <property type="nucleotide sequence ID" value="NZ_LT828542.1"/>
</dbReference>
<evidence type="ECO:0000313" key="1">
    <source>
        <dbReference type="EMBL" id="SLM32017.1"/>
    </source>
</evidence>
<name>A0A1W1HHP2_9BACT</name>
<organism evidence="1 2">
    <name type="scientific">Desulfamplus magnetovallimortis</name>
    <dbReference type="NCBI Taxonomy" id="1246637"/>
    <lineage>
        <taxon>Bacteria</taxon>
        <taxon>Pseudomonadati</taxon>
        <taxon>Thermodesulfobacteriota</taxon>
        <taxon>Desulfobacteria</taxon>
        <taxon>Desulfobacterales</taxon>
        <taxon>Desulfobacteraceae</taxon>
        <taxon>Desulfamplus</taxon>
    </lineage>
</organism>
<dbReference type="NCBIfam" id="TIGR02565">
    <property type="entry name" value="cas_Csy2"/>
    <property type="match status" value="1"/>
</dbReference>
<dbReference type="EMBL" id="FWEV01000296">
    <property type="protein sequence ID" value="SLM32017.1"/>
    <property type="molecule type" value="Genomic_DNA"/>
</dbReference>
<keyword evidence="2" id="KW-1185">Reference proteome</keyword>
<dbReference type="OrthoDB" id="1550641at2"/>